<organism evidence="10 11">
    <name type="scientific">Thermogemmatispora aurantia</name>
    <dbReference type="NCBI Taxonomy" id="2045279"/>
    <lineage>
        <taxon>Bacteria</taxon>
        <taxon>Bacillati</taxon>
        <taxon>Chloroflexota</taxon>
        <taxon>Ktedonobacteria</taxon>
        <taxon>Thermogemmatisporales</taxon>
        <taxon>Thermogemmatisporaceae</taxon>
        <taxon>Thermogemmatispora</taxon>
    </lineage>
</organism>
<feature type="transmembrane region" description="Helical" evidence="8">
    <location>
        <begin position="85"/>
        <end position="109"/>
    </location>
</feature>
<evidence type="ECO:0000256" key="5">
    <source>
        <dbReference type="ARBA" id="ARBA00022989"/>
    </source>
</evidence>
<name>A0A5J4JVU3_9CHLR</name>
<evidence type="ECO:0000313" key="10">
    <source>
        <dbReference type="EMBL" id="GER81728.1"/>
    </source>
</evidence>
<feature type="transmembrane region" description="Helical" evidence="8">
    <location>
        <begin position="58"/>
        <end position="78"/>
    </location>
</feature>
<dbReference type="Proteomes" id="UP000334820">
    <property type="component" value="Unassembled WGS sequence"/>
</dbReference>
<evidence type="ECO:0000256" key="4">
    <source>
        <dbReference type="ARBA" id="ARBA00022692"/>
    </source>
</evidence>
<dbReference type="GO" id="GO:0022857">
    <property type="term" value="F:transmembrane transporter activity"/>
    <property type="evidence" value="ECO:0007669"/>
    <property type="project" value="InterPro"/>
</dbReference>
<proteinExistence type="predicted"/>
<evidence type="ECO:0000256" key="8">
    <source>
        <dbReference type="SAM" id="Phobius"/>
    </source>
</evidence>
<feature type="transmembrane region" description="Helical" evidence="8">
    <location>
        <begin position="206"/>
        <end position="228"/>
    </location>
</feature>
<comment type="subcellular location">
    <subcellularLocation>
        <location evidence="1">Cell membrane</location>
        <topology evidence="1">Multi-pass membrane protein</topology>
    </subcellularLocation>
</comment>
<feature type="transmembrane region" description="Helical" evidence="8">
    <location>
        <begin position="314"/>
        <end position="334"/>
    </location>
</feature>
<evidence type="ECO:0000256" key="6">
    <source>
        <dbReference type="ARBA" id="ARBA00023136"/>
    </source>
</evidence>
<dbReference type="PRINTS" id="PR01036">
    <property type="entry name" value="TCRTETB"/>
</dbReference>
<dbReference type="Gene3D" id="1.20.1720.10">
    <property type="entry name" value="Multidrug resistance protein D"/>
    <property type="match status" value="1"/>
</dbReference>
<evidence type="ECO:0000259" key="9">
    <source>
        <dbReference type="PROSITE" id="PS50850"/>
    </source>
</evidence>
<evidence type="ECO:0000256" key="2">
    <source>
        <dbReference type="ARBA" id="ARBA00022448"/>
    </source>
</evidence>
<dbReference type="Pfam" id="PF07690">
    <property type="entry name" value="MFS_1"/>
    <property type="match status" value="1"/>
</dbReference>
<dbReference type="SUPFAM" id="SSF103473">
    <property type="entry name" value="MFS general substrate transporter"/>
    <property type="match status" value="1"/>
</dbReference>
<dbReference type="InterPro" id="IPR036259">
    <property type="entry name" value="MFS_trans_sf"/>
</dbReference>
<feature type="transmembrane region" description="Helical" evidence="8">
    <location>
        <begin position="143"/>
        <end position="168"/>
    </location>
</feature>
<feature type="domain" description="Major facilitator superfamily (MFS) profile" evidence="9">
    <location>
        <begin position="20"/>
        <end position="552"/>
    </location>
</feature>
<gene>
    <name evidence="10" type="ORF">KTAU_03660</name>
</gene>
<feature type="transmembrane region" description="Helical" evidence="8">
    <location>
        <begin position="371"/>
        <end position="393"/>
    </location>
</feature>
<dbReference type="PROSITE" id="PS50850">
    <property type="entry name" value="MFS"/>
    <property type="match status" value="1"/>
</dbReference>
<dbReference type="NCBIfam" id="TIGR00711">
    <property type="entry name" value="efflux_EmrB"/>
    <property type="match status" value="1"/>
</dbReference>
<dbReference type="GO" id="GO:0005886">
    <property type="term" value="C:plasma membrane"/>
    <property type="evidence" value="ECO:0007669"/>
    <property type="project" value="UniProtKB-SubCell"/>
</dbReference>
<accession>A0A5J4JVU3</accession>
<evidence type="ECO:0000313" key="11">
    <source>
        <dbReference type="Proteomes" id="UP000334820"/>
    </source>
</evidence>
<dbReference type="InterPro" id="IPR011701">
    <property type="entry name" value="MFS"/>
</dbReference>
<dbReference type="Gene3D" id="1.20.1250.20">
    <property type="entry name" value="MFS general substrate transporter like domains"/>
    <property type="match status" value="1"/>
</dbReference>
<feature type="region of interest" description="Disordered" evidence="7">
    <location>
        <begin position="554"/>
        <end position="577"/>
    </location>
</feature>
<keyword evidence="6 8" id="KW-0472">Membrane</keyword>
<feature type="transmembrane region" description="Helical" evidence="8">
    <location>
        <begin position="277"/>
        <end position="302"/>
    </location>
</feature>
<keyword evidence="2" id="KW-0813">Transport</keyword>
<dbReference type="CDD" id="cd17321">
    <property type="entry name" value="MFS_MMR_MDR_like"/>
    <property type="match status" value="1"/>
</dbReference>
<evidence type="ECO:0000256" key="1">
    <source>
        <dbReference type="ARBA" id="ARBA00004651"/>
    </source>
</evidence>
<dbReference type="PANTHER" id="PTHR42718">
    <property type="entry name" value="MAJOR FACILITATOR SUPERFAMILY MULTIDRUG TRANSPORTER MFSC"/>
    <property type="match status" value="1"/>
</dbReference>
<dbReference type="PANTHER" id="PTHR42718:SF46">
    <property type="entry name" value="BLR6921 PROTEIN"/>
    <property type="match status" value="1"/>
</dbReference>
<protein>
    <recommendedName>
        <fullName evidence="9">Major facilitator superfamily (MFS) profile domain-containing protein</fullName>
    </recommendedName>
</protein>
<feature type="transmembrane region" description="Helical" evidence="8">
    <location>
        <begin position="528"/>
        <end position="549"/>
    </location>
</feature>
<keyword evidence="5 8" id="KW-1133">Transmembrane helix</keyword>
<keyword evidence="3" id="KW-1003">Cell membrane</keyword>
<comment type="caution">
    <text evidence="10">The sequence shown here is derived from an EMBL/GenBank/DDBJ whole genome shotgun (WGS) entry which is preliminary data.</text>
</comment>
<dbReference type="InterPro" id="IPR004638">
    <property type="entry name" value="EmrB-like"/>
</dbReference>
<feature type="transmembrane region" description="Helical" evidence="8">
    <location>
        <begin position="234"/>
        <end position="256"/>
    </location>
</feature>
<feature type="transmembrane region" description="Helical" evidence="8">
    <location>
        <begin position="174"/>
        <end position="194"/>
    </location>
</feature>
<feature type="transmembrane region" description="Helical" evidence="8">
    <location>
        <begin position="341"/>
        <end position="365"/>
    </location>
</feature>
<keyword evidence="4 8" id="KW-0812">Transmembrane</keyword>
<keyword evidence="11" id="KW-1185">Reference proteome</keyword>
<feature type="transmembrane region" description="Helical" evidence="8">
    <location>
        <begin position="115"/>
        <end position="136"/>
    </location>
</feature>
<sequence>MVQATRPASGLGRGTNPWLALLAMMFGLFMALLDVSIVTIALPAIVQQLQTDLTMAGWVLDAYSLVFAVLLVTVGRLADLFGRKWIFMAGMAVFMLGSLLCGLAPSIGWLIGFRAFQAVGAAVLNPVSLAILMAIFPREQRGAAVGLWGAAAGLATALGPVLGGLIVQTLSWRWIFYVNLPFCLVGLVLVWLWVPETREVRRDGRAGRLDWSGLLLLSVALFSLVLAVMQGNDWGWGSLPTLALLGLALVGLAVFVRVELRVQEPMVNLRLFGIRSFLLSDVAILLFGVAMQGAFVMAVFYFTELRGYGQLEAAYALLPLPLASLVLSLLMGAVGRRLPPLLVGLTGLLLVALGFTLLALVSASAGSLDTAWRLALIGVGMGMCFQSFPTFALSEVPPAQLGVGSGILNTFRQVGFALGVAVLIALFTAQLQQDLQQAQQESVQVVASDQQLPPALRSHLVTALRQAQTGQTAAQDQTGGATMTVDLRPLAQTVPPGPQREALRSHLQMLGGRISAIFKDKVMTAFAATWWASAAFAALGLGLTALAAFSSRGKGRARQGAPRGGDETVVAEAGAVS</sequence>
<dbReference type="RefSeq" id="WP_170292981.1">
    <property type="nucleotide sequence ID" value="NZ_BKZV01000001.1"/>
</dbReference>
<reference evidence="10 11" key="1">
    <citation type="journal article" date="2019" name="Int. J. Syst. Evol. Microbiol.">
        <title>Thermogemmatispora aurantia sp. nov. and Thermogemmatispora argillosa sp. nov., within the class Ktedonobacteria, and emended description of the genus Thermogemmatispora.</title>
        <authorList>
            <person name="Zheng Y."/>
            <person name="Wang C.M."/>
            <person name="Sakai Y."/>
            <person name="Abe K."/>
            <person name="Yokota A."/>
            <person name="Yabe S."/>
        </authorList>
    </citation>
    <scope>NUCLEOTIDE SEQUENCE [LARGE SCALE GENOMIC DNA]</scope>
    <source>
        <strain evidence="10 11">A1-2</strain>
    </source>
</reference>
<dbReference type="EMBL" id="BKZV01000001">
    <property type="protein sequence ID" value="GER81728.1"/>
    <property type="molecule type" value="Genomic_DNA"/>
</dbReference>
<dbReference type="PROSITE" id="PS00216">
    <property type="entry name" value="SUGAR_TRANSPORT_1"/>
    <property type="match status" value="1"/>
</dbReference>
<feature type="transmembrane region" description="Helical" evidence="8">
    <location>
        <begin position="414"/>
        <end position="431"/>
    </location>
</feature>
<dbReference type="InterPro" id="IPR005829">
    <property type="entry name" value="Sugar_transporter_CS"/>
</dbReference>
<dbReference type="AlphaFoldDB" id="A0A5J4JVU3"/>
<evidence type="ECO:0000256" key="7">
    <source>
        <dbReference type="SAM" id="MobiDB-lite"/>
    </source>
</evidence>
<dbReference type="InterPro" id="IPR020846">
    <property type="entry name" value="MFS_dom"/>
</dbReference>
<feature type="transmembrane region" description="Helical" evidence="8">
    <location>
        <begin position="21"/>
        <end position="46"/>
    </location>
</feature>
<evidence type="ECO:0000256" key="3">
    <source>
        <dbReference type="ARBA" id="ARBA00022475"/>
    </source>
</evidence>